<dbReference type="RefSeq" id="XP_003670556.1">
    <property type="nucleotide sequence ID" value="XM_003670508.1"/>
</dbReference>
<feature type="compositionally biased region" description="Basic and acidic residues" evidence="9">
    <location>
        <begin position="395"/>
        <end position="414"/>
    </location>
</feature>
<dbReference type="InterPro" id="IPR014001">
    <property type="entry name" value="Helicase_ATP-bd"/>
</dbReference>
<dbReference type="GO" id="GO:0040031">
    <property type="term" value="P:snRNA modification"/>
    <property type="evidence" value="ECO:0007669"/>
    <property type="project" value="EnsemblFungi"/>
</dbReference>
<evidence type="ECO:0000256" key="8">
    <source>
        <dbReference type="ARBA" id="ARBA00038040"/>
    </source>
</evidence>
<dbReference type="GO" id="GO:0003723">
    <property type="term" value="F:RNA binding"/>
    <property type="evidence" value="ECO:0007669"/>
    <property type="project" value="TreeGrafter"/>
</dbReference>
<evidence type="ECO:0000256" key="3">
    <source>
        <dbReference type="ARBA" id="ARBA00022741"/>
    </source>
</evidence>
<dbReference type="GO" id="GO:0000386">
    <property type="term" value="F:second spliceosomal transesterification activity"/>
    <property type="evidence" value="ECO:0007669"/>
    <property type="project" value="EnsemblFungi"/>
</dbReference>
<feature type="region of interest" description="Disordered" evidence="9">
    <location>
        <begin position="392"/>
        <end position="414"/>
    </location>
</feature>
<dbReference type="GO" id="GO:0000378">
    <property type="term" value="P:RNA exon ligation"/>
    <property type="evidence" value="ECO:0007669"/>
    <property type="project" value="EnsemblFungi"/>
</dbReference>
<keyword evidence="4" id="KW-0378">Hydrolase</keyword>
<dbReference type="SUPFAM" id="SSF52540">
    <property type="entry name" value="P-loop containing nucleoside triphosphate hydrolases"/>
    <property type="match status" value="1"/>
</dbReference>
<dbReference type="SMART" id="SM00490">
    <property type="entry name" value="HELICc"/>
    <property type="match status" value="1"/>
</dbReference>
<feature type="domain" description="Helicase C-terminal" evidence="11">
    <location>
        <begin position="615"/>
        <end position="811"/>
    </location>
</feature>
<feature type="region of interest" description="Disordered" evidence="9">
    <location>
        <begin position="79"/>
        <end position="105"/>
    </location>
</feature>
<proteinExistence type="inferred from homology"/>
<dbReference type="Pfam" id="PF07717">
    <property type="entry name" value="OB_NTP_bind"/>
    <property type="match status" value="1"/>
</dbReference>
<protein>
    <recommendedName>
        <fullName evidence="2">RNA helicase</fullName>
        <ecNumber evidence="2">3.6.4.13</ecNumber>
    </recommendedName>
</protein>
<dbReference type="GO" id="GO:0071007">
    <property type="term" value="C:U2-type catalytic step 2 spliceosome"/>
    <property type="evidence" value="ECO:0007669"/>
    <property type="project" value="EnsemblFungi"/>
</dbReference>
<dbReference type="PROSITE" id="PS51192">
    <property type="entry name" value="HELICASE_ATP_BIND_1"/>
    <property type="match status" value="1"/>
</dbReference>
<evidence type="ECO:0000259" key="10">
    <source>
        <dbReference type="PROSITE" id="PS51192"/>
    </source>
</evidence>
<dbReference type="OrthoDB" id="10253254at2759"/>
<dbReference type="PANTHER" id="PTHR18934:SF91">
    <property type="entry name" value="PRE-MRNA-SPLICING FACTOR ATP-DEPENDENT RNA HELICASE PRP16"/>
    <property type="match status" value="1"/>
</dbReference>
<dbReference type="STRING" id="1071378.G0WAP0"/>
<dbReference type="Gene3D" id="1.20.120.1080">
    <property type="match status" value="1"/>
</dbReference>
<dbReference type="InterPro" id="IPR011545">
    <property type="entry name" value="DEAD/DEAH_box_helicase_dom"/>
</dbReference>
<dbReference type="Pfam" id="PF00270">
    <property type="entry name" value="DEAD"/>
    <property type="match status" value="1"/>
</dbReference>
<dbReference type="PROSITE" id="PS00690">
    <property type="entry name" value="DEAH_ATP_HELICASE"/>
    <property type="match status" value="1"/>
</dbReference>
<dbReference type="FunFam" id="1.20.120.1080:FF:000018">
    <property type="entry name" value="Pre-mRNA-splicing factor ATP-dependent RNA helicase prp16"/>
    <property type="match status" value="1"/>
</dbReference>
<keyword evidence="7" id="KW-0539">Nucleus</keyword>
<gene>
    <name evidence="12" type="primary">NDAI0E04960</name>
    <name evidence="12" type="ordered locus">NDAI_0E04960</name>
</gene>
<evidence type="ECO:0000256" key="6">
    <source>
        <dbReference type="ARBA" id="ARBA00022840"/>
    </source>
</evidence>
<dbReference type="Pfam" id="PF00271">
    <property type="entry name" value="Helicase_C"/>
    <property type="match status" value="1"/>
</dbReference>
<dbReference type="Proteomes" id="UP000000689">
    <property type="component" value="Chromosome 5"/>
</dbReference>
<feature type="domain" description="Helicase ATP-binding" evidence="10">
    <location>
        <begin position="437"/>
        <end position="601"/>
    </location>
</feature>
<dbReference type="GO" id="GO:0005524">
    <property type="term" value="F:ATP binding"/>
    <property type="evidence" value="ECO:0007669"/>
    <property type="project" value="UniProtKB-KW"/>
</dbReference>
<dbReference type="InterPro" id="IPR007502">
    <property type="entry name" value="Helicase-assoc_dom"/>
</dbReference>
<keyword evidence="3" id="KW-0547">Nucleotide-binding</keyword>
<dbReference type="PROSITE" id="PS51194">
    <property type="entry name" value="HELICASE_CTER"/>
    <property type="match status" value="1"/>
</dbReference>
<dbReference type="CDD" id="cd18791">
    <property type="entry name" value="SF2_C_RHA"/>
    <property type="match status" value="1"/>
</dbReference>
<organism evidence="12 13">
    <name type="scientific">Naumovozyma dairenensis (strain ATCC 10597 / BCRC 20456 / CBS 421 / NBRC 0211 / NRRL Y-12639)</name>
    <name type="common">Saccharomyces dairenensis</name>
    <dbReference type="NCBI Taxonomy" id="1071378"/>
    <lineage>
        <taxon>Eukaryota</taxon>
        <taxon>Fungi</taxon>
        <taxon>Dikarya</taxon>
        <taxon>Ascomycota</taxon>
        <taxon>Saccharomycotina</taxon>
        <taxon>Saccharomycetes</taxon>
        <taxon>Saccharomycetales</taxon>
        <taxon>Saccharomycetaceae</taxon>
        <taxon>Naumovozyma</taxon>
    </lineage>
</organism>
<comment type="subcellular location">
    <subcellularLocation>
        <location evidence="1">Nucleus</location>
    </subcellularLocation>
</comment>
<dbReference type="FunFam" id="3.40.50.300:FF:001369">
    <property type="entry name" value="Putative pre-mRNA splicing factor"/>
    <property type="match status" value="1"/>
</dbReference>
<evidence type="ECO:0000256" key="2">
    <source>
        <dbReference type="ARBA" id="ARBA00012552"/>
    </source>
</evidence>
<dbReference type="GO" id="GO:0000350">
    <property type="term" value="P:generation of catalytic spliceosome for second transesterification step"/>
    <property type="evidence" value="ECO:0007669"/>
    <property type="project" value="EnsemblFungi"/>
</dbReference>
<accession>G0WAP0</accession>
<evidence type="ECO:0000313" key="13">
    <source>
        <dbReference type="Proteomes" id="UP000000689"/>
    </source>
</evidence>
<name>G0WAP0_NAUDC</name>
<dbReference type="HOGENOM" id="CLU_001832_6_3_1"/>
<dbReference type="Pfam" id="PF04408">
    <property type="entry name" value="WHD_HA2"/>
    <property type="match status" value="1"/>
</dbReference>
<evidence type="ECO:0000259" key="11">
    <source>
        <dbReference type="PROSITE" id="PS51194"/>
    </source>
</evidence>
<dbReference type="GO" id="GO:0034458">
    <property type="term" value="F:3'-5' RNA helicase activity"/>
    <property type="evidence" value="ECO:0007669"/>
    <property type="project" value="TreeGrafter"/>
</dbReference>
<comment type="similarity">
    <text evidence="8">Belongs to the DEAD box helicase family. DEAH subfamily. PRP16 sub-subfamily.</text>
</comment>
<keyword evidence="13" id="KW-1185">Reference proteome</keyword>
<feature type="region of interest" description="Disordered" evidence="9">
    <location>
        <begin position="189"/>
        <end position="214"/>
    </location>
</feature>
<dbReference type="SMART" id="SM00847">
    <property type="entry name" value="HA2"/>
    <property type="match status" value="1"/>
</dbReference>
<keyword evidence="5" id="KW-0347">Helicase</keyword>
<dbReference type="GeneID" id="11499090"/>
<reference evidence="12 13" key="1">
    <citation type="journal article" date="2011" name="Proc. Natl. Acad. Sci. U.S.A.">
        <title>Evolutionary erosion of yeast sex chromosomes by mating-type switching accidents.</title>
        <authorList>
            <person name="Gordon J.L."/>
            <person name="Armisen D."/>
            <person name="Proux-Wera E."/>
            <person name="Oheigeartaigh S.S."/>
            <person name="Byrne K.P."/>
            <person name="Wolfe K.H."/>
        </authorList>
    </citation>
    <scope>NUCLEOTIDE SEQUENCE [LARGE SCALE GENOMIC DNA]</scope>
    <source>
        <strain evidence="13">ATCC 10597 / BCRC 20456 / CBS 421 / NBRC 0211 / NRRL Y-12639</strain>
    </source>
</reference>
<dbReference type="InterPro" id="IPR011709">
    <property type="entry name" value="DEAD-box_helicase_OB_fold"/>
</dbReference>
<dbReference type="eggNOG" id="KOG0924">
    <property type="taxonomic scope" value="Eukaryota"/>
</dbReference>
<dbReference type="Pfam" id="PF21010">
    <property type="entry name" value="HA2_C"/>
    <property type="match status" value="1"/>
</dbReference>
<dbReference type="EC" id="3.6.4.13" evidence="2"/>
<dbReference type="PANTHER" id="PTHR18934">
    <property type="entry name" value="ATP-DEPENDENT RNA HELICASE"/>
    <property type="match status" value="1"/>
</dbReference>
<evidence type="ECO:0000313" key="12">
    <source>
        <dbReference type="EMBL" id="CCD25313.1"/>
    </source>
</evidence>
<dbReference type="KEGG" id="ndi:NDAI_0E04960"/>
<evidence type="ECO:0000256" key="7">
    <source>
        <dbReference type="ARBA" id="ARBA00023242"/>
    </source>
</evidence>
<feature type="compositionally biased region" description="Polar residues" evidence="9">
    <location>
        <begin position="190"/>
        <end position="211"/>
    </location>
</feature>
<dbReference type="OMA" id="KEYSPAN"/>
<dbReference type="InterPro" id="IPR001650">
    <property type="entry name" value="Helicase_C-like"/>
</dbReference>
<dbReference type="SMART" id="SM00487">
    <property type="entry name" value="DEXDc"/>
    <property type="match status" value="1"/>
</dbReference>
<dbReference type="InterPro" id="IPR048333">
    <property type="entry name" value="HA2_WH"/>
</dbReference>
<dbReference type="AlphaFoldDB" id="G0WAP0"/>
<evidence type="ECO:0000256" key="4">
    <source>
        <dbReference type="ARBA" id="ARBA00022801"/>
    </source>
</evidence>
<dbReference type="EMBL" id="HE580271">
    <property type="protein sequence ID" value="CCD25313.1"/>
    <property type="molecule type" value="Genomic_DNA"/>
</dbReference>
<evidence type="ECO:0000256" key="9">
    <source>
        <dbReference type="SAM" id="MobiDB-lite"/>
    </source>
</evidence>
<evidence type="ECO:0000256" key="5">
    <source>
        <dbReference type="ARBA" id="ARBA00022806"/>
    </source>
</evidence>
<keyword evidence="6" id="KW-0067">ATP-binding</keyword>
<evidence type="ECO:0000256" key="1">
    <source>
        <dbReference type="ARBA" id="ARBA00004123"/>
    </source>
</evidence>
<dbReference type="InterPro" id="IPR027417">
    <property type="entry name" value="P-loop_NTPase"/>
</dbReference>
<dbReference type="InterPro" id="IPR002464">
    <property type="entry name" value="DNA/RNA_helicase_DEAH_CS"/>
</dbReference>
<dbReference type="Gene3D" id="3.40.50.300">
    <property type="entry name" value="P-loop containing nucleotide triphosphate hydrolases"/>
    <property type="match status" value="2"/>
</dbReference>
<dbReference type="GO" id="GO:0016787">
    <property type="term" value="F:hydrolase activity"/>
    <property type="evidence" value="ECO:0007669"/>
    <property type="project" value="UniProtKB-KW"/>
</dbReference>
<sequence length="1134" mass="128814">MSKNEENLISLIQERTSLNVTTNFLIILKKLAIRNKGNVDNFKKSCLALGKFNTRDEFLEKLFDRLTNSEEIPRKEAVTVEHHEKKPHPPSSNKLEGYLKSTEPSLPQKRTKFKVSLNFDDSGSEDEGDDENLDTLIPSFKPANELISHHSTDTPLFKRKLNKDTASKLKEYSPANVKKLEPKLLLSKSDTSGNRLVNPSARLSNNASSLPHNKRSEKEYINLNDDANGIEDEKKKILNSEITTDDVEWYNYDDSGAPTSEEVELIHELNFSKKTSDNFASRTSNQDTLHSEIQLYSLSIEQRKNWLPFFLKNYSNIHNISNSMILGSFTEDPTHIDGLINPFRNPGSKFSQNARLPSKLVRLRRLQNDQTEKSKQDSNIVGTQLGEVLGIKQSNSDDLKESTSEKNNTRQTVEEIKEDVKATRRSLPIYKTRSDLLRTIRENQVIVIIGETGSGKTTQLAQYIYEDGFCNNGKMIGCTQPRRVAAMSVAKRVATEMDVKLGEEVGYSIRFEDQTSSGTKIKFMTDGILLRETLLDNSLDKYSCIIIDEAHERSLNTDVLLGLFKTLLTERRDLKLIITSATMNAQKFSNFFGNAPQFTIPGRTFPVKVIYSKYPVDDYVDAAVTEAVRIHLSTPITSGDILIFMTGQEDIETAADSVKEKLLNVYMKKYGISTFDEINDIEILQIYSALPANIQNKIFQKYLNENKRKIVIATNIAETSLTIDGIRYVIDCGYSKLKVYNPKIGLDSLTITPIALTNAIQRSGRAGRTGPGVAYRLYTEETSEDDMYPQAIPEIQRTNLSNTVLLLKSLDVDDVLKFPFLDPPPLQTLLTSLYELWFNEAIDNKGVLTPLGRQIAKFPLQPSLSKILLISSQNGCSEEMVTIVSLLSVPQVFYRPKERQEESDMARKRFFISESDHLTLLNVYSQWKSNNYSSQWCQKHFLQYKSLVRAADIRSQLLTVMERQGIEVVSSGSDWNIIRKCICYGFSQQAAKISGLGKYVHLRTGMDVHLHPTSALYGLGDLPSYVVYHELLMTTKEYICCVTSVDPFWLMDSGFLLYDIRRSKEIKEDKNGMFGGYSNEDEETEIKDDLDFKVENCLNKRNLFLKNLESFNKNAKVEDTAMDNKLNKTKKQRV</sequence>